<dbReference type="EMBL" id="CAEZUP010000004">
    <property type="protein sequence ID" value="CAB4597593.1"/>
    <property type="molecule type" value="Genomic_DNA"/>
</dbReference>
<reference evidence="1" key="1">
    <citation type="submission" date="2020-05" db="EMBL/GenBank/DDBJ databases">
        <authorList>
            <person name="Chiriac C."/>
            <person name="Salcher M."/>
            <person name="Ghai R."/>
            <person name="Kavagutti S V."/>
        </authorList>
    </citation>
    <scope>NUCLEOTIDE SEQUENCE</scope>
</reference>
<dbReference type="Pfam" id="PF11305">
    <property type="entry name" value="DUF3107"/>
    <property type="match status" value="1"/>
</dbReference>
<evidence type="ECO:0000313" key="1">
    <source>
        <dbReference type="EMBL" id="CAB4597593.1"/>
    </source>
</evidence>
<gene>
    <name evidence="1" type="ORF">UFOPK1835_00159</name>
</gene>
<proteinExistence type="predicted"/>
<protein>
    <submittedName>
        <fullName evidence="1">Unannotated protein</fullName>
    </submittedName>
</protein>
<accession>A0A6J6GDF0</accession>
<name>A0A6J6GDF0_9ZZZZ</name>
<sequence length="78" mass="8370">MDVRIGVVQTTKEIDIELAAGTDRAEIRAAIDAALADDDNVLWLTDRSGRDIAVPASKIAYIELGSPDNERRIGFGAS</sequence>
<organism evidence="1">
    <name type="scientific">freshwater metagenome</name>
    <dbReference type="NCBI Taxonomy" id="449393"/>
    <lineage>
        <taxon>unclassified sequences</taxon>
        <taxon>metagenomes</taxon>
        <taxon>ecological metagenomes</taxon>
    </lineage>
</organism>
<dbReference type="AlphaFoldDB" id="A0A6J6GDF0"/>
<dbReference type="InterPro" id="IPR021456">
    <property type="entry name" value="DUF3107"/>
</dbReference>